<dbReference type="GO" id="GO:0052908">
    <property type="term" value="F:16S rRNA (adenine(1518)-N(6)/adenine(1519)-N(6))-dimethyltransferase activity"/>
    <property type="evidence" value="ECO:0007669"/>
    <property type="project" value="UniProtKB-EC"/>
</dbReference>
<dbReference type="EC" id="2.1.1.182" evidence="2"/>
<proteinExistence type="predicted"/>
<protein>
    <submittedName>
        <fullName evidence="2">SSU rRNA (Adenine(1518)-N(6)/adenine(1519)-N(6))-dimethyltransferase</fullName>
        <ecNumber evidence="2">2.1.1.182</ecNumber>
    </submittedName>
</protein>
<feature type="compositionally biased region" description="Low complexity" evidence="1">
    <location>
        <begin position="69"/>
        <end position="78"/>
    </location>
</feature>
<evidence type="ECO:0000256" key="1">
    <source>
        <dbReference type="SAM" id="MobiDB-lite"/>
    </source>
</evidence>
<feature type="compositionally biased region" description="Low complexity" evidence="1">
    <location>
        <begin position="91"/>
        <end position="107"/>
    </location>
</feature>
<dbReference type="EMBL" id="CADCTV010001074">
    <property type="protein sequence ID" value="CAA9377271.1"/>
    <property type="molecule type" value="Genomic_DNA"/>
</dbReference>
<feature type="non-terminal residue" evidence="2">
    <location>
        <position position="286"/>
    </location>
</feature>
<name>A0A6J4N4K4_9BACT</name>
<keyword evidence="2" id="KW-0808">Transferase</keyword>
<accession>A0A6J4N4K4</accession>
<feature type="compositionally biased region" description="Basic residues" evidence="1">
    <location>
        <begin position="114"/>
        <end position="124"/>
    </location>
</feature>
<feature type="region of interest" description="Disordered" evidence="1">
    <location>
        <begin position="1"/>
        <end position="286"/>
    </location>
</feature>
<evidence type="ECO:0000313" key="2">
    <source>
        <dbReference type="EMBL" id="CAA9377271.1"/>
    </source>
</evidence>
<keyword evidence="2" id="KW-0489">Methyltransferase</keyword>
<organism evidence="2">
    <name type="scientific">uncultured Gemmatimonadota bacterium</name>
    <dbReference type="NCBI Taxonomy" id="203437"/>
    <lineage>
        <taxon>Bacteria</taxon>
        <taxon>Pseudomonadati</taxon>
        <taxon>Gemmatimonadota</taxon>
        <taxon>environmental samples</taxon>
    </lineage>
</organism>
<gene>
    <name evidence="2" type="ORF">AVDCRST_MAG89-5104</name>
</gene>
<sequence length="286" mass="28785">AARSLGCPPPRQAVAGAELPGRSQHPAKDRRRPSPVAKRRGDGDRAGADGADAAPGRARGPAGAGGAGQLARGAAAGALRRRPGRGGGARGRAAGAAGARLGGPLAAEGDRQHPLQHHHAHHLRAAGAAAAAGRDRGDDPARGGGPHPGAAGGEDLRCAGRGRSLRRPGGARAEREPRGLSPGARRDVDGHPHRAAEPAAADGGRRGRAAGSHPCRIRPAAQAVPAHPPRRVRPFSRAGAGAAGRHGDGPDGAPGVVRPRALHRPGPRAALGRARVEVSARRRFRL</sequence>
<feature type="compositionally biased region" description="Basic and acidic residues" evidence="1">
    <location>
        <begin position="172"/>
        <end position="196"/>
    </location>
</feature>
<feature type="compositionally biased region" description="Low complexity" evidence="1">
    <location>
        <begin position="48"/>
        <end position="61"/>
    </location>
</feature>
<reference evidence="2" key="1">
    <citation type="submission" date="2020-02" db="EMBL/GenBank/DDBJ databases">
        <authorList>
            <person name="Meier V. D."/>
        </authorList>
    </citation>
    <scope>NUCLEOTIDE SEQUENCE</scope>
    <source>
        <strain evidence="2">AVDCRST_MAG89</strain>
    </source>
</reference>
<feature type="non-terminal residue" evidence="2">
    <location>
        <position position="1"/>
    </location>
</feature>
<feature type="compositionally biased region" description="Gly residues" evidence="1">
    <location>
        <begin position="142"/>
        <end position="152"/>
    </location>
</feature>
<dbReference type="AlphaFoldDB" id="A0A6J4N4K4"/>